<dbReference type="AlphaFoldDB" id="A0AAU9RDY7"/>
<protein>
    <submittedName>
        <fullName evidence="2">Uncharacterized protein</fullName>
    </submittedName>
</protein>
<feature type="region of interest" description="Disordered" evidence="1">
    <location>
        <begin position="1"/>
        <end position="40"/>
    </location>
</feature>
<dbReference type="EMBL" id="OU466857">
    <property type="protein sequence ID" value="CAH2038961.1"/>
    <property type="molecule type" value="Genomic_DNA"/>
</dbReference>
<feature type="region of interest" description="Disordered" evidence="1">
    <location>
        <begin position="79"/>
        <end position="132"/>
    </location>
</feature>
<dbReference type="Proteomes" id="UP000836841">
    <property type="component" value="Chromosome 1"/>
</dbReference>
<reference evidence="2 3" key="1">
    <citation type="submission" date="2022-03" db="EMBL/GenBank/DDBJ databases">
        <authorList>
            <person name="Nunn A."/>
            <person name="Chopra R."/>
            <person name="Nunn A."/>
            <person name="Contreras Garrido A."/>
        </authorList>
    </citation>
    <scope>NUCLEOTIDE SEQUENCE [LARGE SCALE GENOMIC DNA]</scope>
</reference>
<gene>
    <name evidence="2" type="ORF">TAV2_LOCUS3833</name>
</gene>
<name>A0AAU9RDY7_THLAR</name>
<keyword evidence="3" id="KW-1185">Reference proteome</keyword>
<feature type="compositionally biased region" description="Polar residues" evidence="1">
    <location>
        <begin position="79"/>
        <end position="91"/>
    </location>
</feature>
<feature type="compositionally biased region" description="Low complexity" evidence="1">
    <location>
        <begin position="92"/>
        <end position="110"/>
    </location>
</feature>
<accession>A0AAU9RDY7</accession>
<evidence type="ECO:0000256" key="1">
    <source>
        <dbReference type="SAM" id="MobiDB-lite"/>
    </source>
</evidence>
<organism evidence="2 3">
    <name type="scientific">Thlaspi arvense</name>
    <name type="common">Field penny-cress</name>
    <dbReference type="NCBI Taxonomy" id="13288"/>
    <lineage>
        <taxon>Eukaryota</taxon>
        <taxon>Viridiplantae</taxon>
        <taxon>Streptophyta</taxon>
        <taxon>Embryophyta</taxon>
        <taxon>Tracheophyta</taxon>
        <taxon>Spermatophyta</taxon>
        <taxon>Magnoliopsida</taxon>
        <taxon>eudicotyledons</taxon>
        <taxon>Gunneridae</taxon>
        <taxon>Pentapetalae</taxon>
        <taxon>rosids</taxon>
        <taxon>malvids</taxon>
        <taxon>Brassicales</taxon>
        <taxon>Brassicaceae</taxon>
        <taxon>Thlaspideae</taxon>
        <taxon>Thlaspi</taxon>
    </lineage>
</organism>
<evidence type="ECO:0000313" key="2">
    <source>
        <dbReference type="EMBL" id="CAH2038961.1"/>
    </source>
</evidence>
<proteinExistence type="predicted"/>
<evidence type="ECO:0000313" key="3">
    <source>
        <dbReference type="Proteomes" id="UP000836841"/>
    </source>
</evidence>
<sequence length="190" mass="21451">MAHGGYAKWRVAGRKTTAGTSRRPKGLRVEKKPKNSSLKNQIRSIGRMIRKKPNTSRVFLPAPMSRFASASRMYWNEIPSSSNTTQRRSQCSYAATSSHTSQSSNLSSNSDAHKPKRKRRPKTKKQQDSCLNGEEASNGFSLATTTALVLHATMVYNRYIDVIDDVVTNVKIYRFLLFLANEMNPKLFFT</sequence>
<feature type="compositionally biased region" description="Basic residues" evidence="1">
    <location>
        <begin position="114"/>
        <end position="124"/>
    </location>
</feature>